<reference evidence="2" key="2">
    <citation type="submission" date="2022-01" db="EMBL/GenBank/DDBJ databases">
        <authorList>
            <person name="Yamashiro T."/>
            <person name="Shiraishi A."/>
            <person name="Satake H."/>
            <person name="Nakayama K."/>
        </authorList>
    </citation>
    <scope>NUCLEOTIDE SEQUENCE</scope>
</reference>
<protein>
    <recommendedName>
        <fullName evidence="4">Retrovirus-related Pol polyprotein from transposon TNT 1-94</fullName>
    </recommendedName>
</protein>
<feature type="compositionally biased region" description="Polar residues" evidence="1">
    <location>
        <begin position="575"/>
        <end position="586"/>
    </location>
</feature>
<gene>
    <name evidence="2" type="ORF">Tco_0657124</name>
</gene>
<feature type="region of interest" description="Disordered" evidence="1">
    <location>
        <begin position="508"/>
        <end position="541"/>
    </location>
</feature>
<evidence type="ECO:0000313" key="3">
    <source>
        <dbReference type="Proteomes" id="UP001151760"/>
    </source>
</evidence>
<organism evidence="2 3">
    <name type="scientific">Tanacetum coccineum</name>
    <dbReference type="NCBI Taxonomy" id="301880"/>
    <lineage>
        <taxon>Eukaryota</taxon>
        <taxon>Viridiplantae</taxon>
        <taxon>Streptophyta</taxon>
        <taxon>Embryophyta</taxon>
        <taxon>Tracheophyta</taxon>
        <taxon>Spermatophyta</taxon>
        <taxon>Magnoliopsida</taxon>
        <taxon>eudicotyledons</taxon>
        <taxon>Gunneridae</taxon>
        <taxon>Pentapetalae</taxon>
        <taxon>asterids</taxon>
        <taxon>campanulids</taxon>
        <taxon>Asterales</taxon>
        <taxon>Asteraceae</taxon>
        <taxon>Asteroideae</taxon>
        <taxon>Anthemideae</taxon>
        <taxon>Anthemidinae</taxon>
        <taxon>Tanacetum</taxon>
    </lineage>
</organism>
<reference evidence="2" key="1">
    <citation type="journal article" date="2022" name="Int. J. Mol. Sci.">
        <title>Draft Genome of Tanacetum Coccineum: Genomic Comparison of Closely Related Tanacetum-Family Plants.</title>
        <authorList>
            <person name="Yamashiro T."/>
            <person name="Shiraishi A."/>
            <person name="Nakayama K."/>
            <person name="Satake H."/>
        </authorList>
    </citation>
    <scope>NUCLEOTIDE SEQUENCE</scope>
</reference>
<proteinExistence type="predicted"/>
<comment type="caution">
    <text evidence="2">The sequence shown here is derived from an EMBL/GenBank/DDBJ whole genome shotgun (WGS) entry which is preliminary data.</text>
</comment>
<dbReference type="EMBL" id="BQNB010009354">
    <property type="protein sequence ID" value="GJS62340.1"/>
    <property type="molecule type" value="Genomic_DNA"/>
</dbReference>
<evidence type="ECO:0000256" key="1">
    <source>
        <dbReference type="SAM" id="MobiDB-lite"/>
    </source>
</evidence>
<evidence type="ECO:0000313" key="2">
    <source>
        <dbReference type="EMBL" id="GJS62340.1"/>
    </source>
</evidence>
<evidence type="ECO:0008006" key="4">
    <source>
        <dbReference type="Google" id="ProtNLM"/>
    </source>
</evidence>
<feature type="region of interest" description="Disordered" evidence="1">
    <location>
        <begin position="553"/>
        <end position="586"/>
    </location>
</feature>
<accession>A0ABQ4XAR0</accession>
<dbReference type="Proteomes" id="UP001151760">
    <property type="component" value="Unassembled WGS sequence"/>
</dbReference>
<name>A0ABQ4XAR0_9ASTR</name>
<sequence>MIMYMKLEYQTFRAKPSESLSQTYTRYKTLFNELENDAVTLSKHEIIVGFVNSLPEKWLTFSQGLRNANHTQTLDIADIYGSFVYEDNLIQRRYSDTKKALITSPSTTPISTTFFSNHVVQDFQENSDDEVDERTSEEYLRYLDIEFHERALLANSKCFIKRKNKFSTQKANENTDCHKCGIKDHFARDSFSKTSKSSYKSPMSNFSSVSKGFQPKFTPKLIQSSQQTQNSQPEPKMQKDYKTEYKKMKAKLALLEASASTSQNPKTFQSKNKGLVAETFDWDEEEVSNDEELTQVKVLMALADDELTVGNNNARNGGWIDITIRKVNILISVDEDADWQNYLMYINVDLKYVEEQKLNLLSKYNKIIFELNKCRDDLLILKQAKLEAVTFQIQNAKLTKLNHALQEQLKEERKINEKWLTSSKKVSQCISEQISNQKKTILRGELLTESSSKKDVNENLFIPVSMGYDQEMVPKFKDWVERHNPDSKLPKFNTGRILVPESQAVNECLKPTKALNDPESSKDSKSESLTPLPPLKSLQGASPCSEVMSLTYQPHSPKGEKPGLGIMKHTKPETQESSSKSVSGPVTVSNIKPVTLLVHTEVKNTEQESKINELTKLVQMLWKRKLTLRLMNKNSSQLTQEVHLK</sequence>
<keyword evidence="3" id="KW-1185">Reference proteome</keyword>
<dbReference type="Pfam" id="PF14223">
    <property type="entry name" value="Retrotran_gag_2"/>
    <property type="match status" value="1"/>
</dbReference>